<feature type="compositionally biased region" description="Low complexity" evidence="3">
    <location>
        <begin position="333"/>
        <end position="345"/>
    </location>
</feature>
<dbReference type="Gene3D" id="3.40.140.10">
    <property type="entry name" value="Cytidine Deaminase, domain 2"/>
    <property type="match status" value="2"/>
</dbReference>
<dbReference type="GO" id="GO:0005737">
    <property type="term" value="C:cytoplasm"/>
    <property type="evidence" value="ECO:0007669"/>
    <property type="project" value="TreeGrafter"/>
</dbReference>
<dbReference type="RefSeq" id="XP_005847728.1">
    <property type="nucleotide sequence ID" value="XM_005847666.1"/>
</dbReference>
<gene>
    <name evidence="5" type="ORF">CHLNCDRAFT_133790</name>
</gene>
<reference evidence="5 6" key="1">
    <citation type="journal article" date="2010" name="Plant Cell">
        <title>The Chlorella variabilis NC64A genome reveals adaptation to photosymbiosis, coevolution with viruses, and cryptic sex.</title>
        <authorList>
            <person name="Blanc G."/>
            <person name="Duncan G."/>
            <person name="Agarkova I."/>
            <person name="Borodovsky M."/>
            <person name="Gurnon J."/>
            <person name="Kuo A."/>
            <person name="Lindquist E."/>
            <person name="Lucas S."/>
            <person name="Pangilinan J."/>
            <person name="Polle J."/>
            <person name="Salamov A."/>
            <person name="Terry A."/>
            <person name="Yamada T."/>
            <person name="Dunigan D.D."/>
            <person name="Grigoriev I.V."/>
            <person name="Claverie J.M."/>
            <person name="Van Etten J.L."/>
        </authorList>
    </citation>
    <scope>NUCLEOTIDE SEQUENCE [LARGE SCALE GENOMIC DNA]</scope>
    <source>
        <strain evidence="5 6">NC64A</strain>
    </source>
</reference>
<dbReference type="FunCoup" id="E1ZF85">
    <property type="interactions" value="550"/>
</dbReference>
<feature type="region of interest" description="Disordered" evidence="3">
    <location>
        <begin position="300"/>
        <end position="363"/>
    </location>
</feature>
<accession>E1ZF85</accession>
<dbReference type="PANTHER" id="PTHR11079:SF156">
    <property type="entry name" value="INACTIVE TRNA-SPECIFIC ADENOSINE DEAMINASE-LIKE PROTEIN 3-RELATED"/>
    <property type="match status" value="1"/>
</dbReference>
<sequence length="449" mass="47846">MPPGSSQFAQPVPVPASTGPVLELVQMQAVSVDPRLGGPLMKALAVASPLTGLQHVKRVRKRIDSSPLALHILLCRVDWEQQQQQVEDDIEQKQQQLGKDGEAGGRQQTGSAAGEQPPSLPPAVAEIVRQHGLQPFTVQVAMHAPATREQLDEWSQHWPLNWRPPDPAAVAAAAPPPPAEAAAMRHHMAAAWQLARHNADAGGVANACLIVDPQRGTVVAQAADCTHRHPLQHAAIAAVAAAADWQLRTWPAEQAAVGAGQRSGELQQVAGGAACGDPGAADGKRRRLEGCADVQHAAAENGNHLQRPRRQQQQQEQQQHEPRDGSAATALRADNGAGRLAAPAAAEEEAGSQPRAALRGEASAAERAAAPAADPGPRPYLCTGYDCYVLREPCTMCAMALVHSRLRRVVFCCADRRYGALGGAFRLHAQRSLNHHYQVYRLPLAEAEV</sequence>
<dbReference type="SUPFAM" id="SSF53927">
    <property type="entry name" value="Cytidine deaminase-like"/>
    <property type="match status" value="1"/>
</dbReference>
<dbReference type="InterPro" id="IPR002125">
    <property type="entry name" value="CMP_dCMP_dom"/>
</dbReference>
<evidence type="ECO:0000256" key="1">
    <source>
        <dbReference type="ARBA" id="ARBA00022694"/>
    </source>
</evidence>
<dbReference type="GO" id="GO:0005634">
    <property type="term" value="C:nucleus"/>
    <property type="evidence" value="ECO:0007669"/>
    <property type="project" value="TreeGrafter"/>
</dbReference>
<feature type="region of interest" description="Disordered" evidence="3">
    <location>
        <begin position="86"/>
        <end position="120"/>
    </location>
</feature>
<proteinExistence type="inferred from homology"/>
<name>E1ZF85_CHLVA</name>
<dbReference type="AlphaFoldDB" id="E1ZF85"/>
<dbReference type="OrthoDB" id="3180714at2759"/>
<dbReference type="STRING" id="554065.E1ZF85"/>
<dbReference type="PROSITE" id="PS51747">
    <property type="entry name" value="CYT_DCMP_DEAMINASES_2"/>
    <property type="match status" value="1"/>
</dbReference>
<evidence type="ECO:0000313" key="5">
    <source>
        <dbReference type="EMBL" id="EFN55626.1"/>
    </source>
</evidence>
<dbReference type="GO" id="GO:0002100">
    <property type="term" value="P:tRNA wobble adenosine to inosine editing"/>
    <property type="evidence" value="ECO:0007669"/>
    <property type="project" value="InterPro"/>
</dbReference>
<keyword evidence="1" id="KW-0819">tRNA processing</keyword>
<dbReference type="Proteomes" id="UP000008141">
    <property type="component" value="Unassembled WGS sequence"/>
</dbReference>
<protein>
    <recommendedName>
        <fullName evidence="4">CMP/dCMP-type deaminase domain-containing protein</fullName>
    </recommendedName>
</protein>
<organism evidence="6">
    <name type="scientific">Chlorella variabilis</name>
    <name type="common">Green alga</name>
    <dbReference type="NCBI Taxonomy" id="554065"/>
    <lineage>
        <taxon>Eukaryota</taxon>
        <taxon>Viridiplantae</taxon>
        <taxon>Chlorophyta</taxon>
        <taxon>core chlorophytes</taxon>
        <taxon>Trebouxiophyceae</taxon>
        <taxon>Chlorellales</taxon>
        <taxon>Chlorellaceae</taxon>
        <taxon>Chlorella clade</taxon>
        <taxon>Chlorella</taxon>
    </lineage>
</organism>
<evidence type="ECO:0000313" key="6">
    <source>
        <dbReference type="Proteomes" id="UP000008141"/>
    </source>
</evidence>
<feature type="domain" description="CMP/dCMP-type deaminase" evidence="4">
    <location>
        <begin position="303"/>
        <end position="440"/>
    </location>
</feature>
<dbReference type="KEGG" id="cvr:CHLNCDRAFT_133790"/>
<dbReference type="eggNOG" id="KOG2771">
    <property type="taxonomic scope" value="Eukaryota"/>
</dbReference>
<dbReference type="PANTHER" id="PTHR11079">
    <property type="entry name" value="CYTOSINE DEAMINASE FAMILY MEMBER"/>
    <property type="match status" value="1"/>
</dbReference>
<dbReference type="InParanoid" id="E1ZF85"/>
<keyword evidence="6" id="KW-1185">Reference proteome</keyword>
<dbReference type="InterPro" id="IPR016193">
    <property type="entry name" value="Cytidine_deaminase-like"/>
</dbReference>
<dbReference type="EMBL" id="GL433844">
    <property type="protein sequence ID" value="EFN55626.1"/>
    <property type="molecule type" value="Genomic_DNA"/>
</dbReference>
<feature type="compositionally biased region" description="Low complexity" evidence="3">
    <location>
        <begin position="354"/>
        <end position="363"/>
    </location>
</feature>
<dbReference type="GeneID" id="17354990"/>
<evidence type="ECO:0000256" key="2">
    <source>
        <dbReference type="ARBA" id="ARBA00038160"/>
    </source>
</evidence>
<dbReference type="GO" id="GO:0046872">
    <property type="term" value="F:metal ion binding"/>
    <property type="evidence" value="ECO:0007669"/>
    <property type="project" value="UniProtKB-KW"/>
</dbReference>
<comment type="similarity">
    <text evidence="2">Belongs to the cytidine and deoxycytidylate deaminase family. ADAT3 subfamily.</text>
</comment>
<dbReference type="GO" id="GO:0052717">
    <property type="term" value="F:tRNA-specific adenosine-34 deaminase activity"/>
    <property type="evidence" value="ECO:0007669"/>
    <property type="project" value="UniProtKB-EC"/>
</dbReference>
<evidence type="ECO:0000259" key="4">
    <source>
        <dbReference type="PROSITE" id="PS51747"/>
    </source>
</evidence>
<evidence type="ECO:0000256" key="3">
    <source>
        <dbReference type="SAM" id="MobiDB-lite"/>
    </source>
</evidence>